<accession>A0ABT7PHX3</accession>
<dbReference type="PANTHER" id="PTHR30327:SF1">
    <property type="entry name" value="UPF0301 PROTEIN YQGE"/>
    <property type="match status" value="1"/>
</dbReference>
<dbReference type="InterPro" id="IPR003774">
    <property type="entry name" value="AlgH-like"/>
</dbReference>
<organism evidence="3 4">
    <name type="scientific">Roseiconus lacunae</name>
    <dbReference type="NCBI Taxonomy" id="2605694"/>
    <lineage>
        <taxon>Bacteria</taxon>
        <taxon>Pseudomonadati</taxon>
        <taxon>Planctomycetota</taxon>
        <taxon>Planctomycetia</taxon>
        <taxon>Pirellulales</taxon>
        <taxon>Pirellulaceae</taxon>
        <taxon>Roseiconus</taxon>
    </lineage>
</organism>
<dbReference type="Proteomes" id="UP001239462">
    <property type="component" value="Unassembled WGS sequence"/>
</dbReference>
<dbReference type="SUPFAM" id="SSF143456">
    <property type="entry name" value="VC0467-like"/>
    <property type="match status" value="1"/>
</dbReference>
<dbReference type="Gene3D" id="3.40.1740.10">
    <property type="entry name" value="VC0467-like"/>
    <property type="match status" value="2"/>
</dbReference>
<feature type="region of interest" description="Disordered" evidence="2">
    <location>
        <begin position="60"/>
        <end position="96"/>
    </location>
</feature>
<keyword evidence="4" id="KW-1185">Reference proteome</keyword>
<evidence type="ECO:0000256" key="1">
    <source>
        <dbReference type="ARBA" id="ARBA00009600"/>
    </source>
</evidence>
<dbReference type="EMBL" id="JASZZN010000006">
    <property type="protein sequence ID" value="MDM4015889.1"/>
    <property type="molecule type" value="Genomic_DNA"/>
</dbReference>
<feature type="compositionally biased region" description="Low complexity" evidence="2">
    <location>
        <begin position="60"/>
        <end position="72"/>
    </location>
</feature>
<dbReference type="RefSeq" id="WP_289163428.1">
    <property type="nucleotide sequence ID" value="NZ_JASZZN010000006.1"/>
</dbReference>
<comment type="caution">
    <text evidence="3">The sequence shown here is derived from an EMBL/GenBank/DDBJ whole genome shotgun (WGS) entry which is preliminary data.</text>
</comment>
<evidence type="ECO:0000313" key="3">
    <source>
        <dbReference type="EMBL" id="MDM4015889.1"/>
    </source>
</evidence>
<evidence type="ECO:0000313" key="4">
    <source>
        <dbReference type="Proteomes" id="UP001239462"/>
    </source>
</evidence>
<dbReference type="Pfam" id="PF02622">
    <property type="entry name" value="DUF179"/>
    <property type="match status" value="1"/>
</dbReference>
<evidence type="ECO:0000256" key="2">
    <source>
        <dbReference type="SAM" id="MobiDB-lite"/>
    </source>
</evidence>
<comment type="similarity">
    <text evidence="1">Belongs to the UPF0301 (AlgH) family.</text>
</comment>
<sequence length="259" mass="27707">MMDSNALQPSDSLVGKLLVASTTVQDPMLNRSVSLVVHQDTENVFAVLLNRPMAAPAGLSKMLGSLGSSPGSQPAAKPDEQRRSRLPQSDPGVPEKAADVLADEASQQSGEIDDPTSDFTEIAESTLAEKTAGEVSKSLGTIHFGGPLSGPVVAVHSSSEHAEAQTGQGVYVAAERSVLETLVKQKPGPYRLIVGHLGWTQEQLQAEREAGFWHVIDANEHDVFTRDDFLWPTVIRRATTNSMAHWLGIDQLPAAAELN</sequence>
<reference evidence="3 4" key="1">
    <citation type="submission" date="2023-06" db="EMBL/GenBank/DDBJ databases">
        <title>Roseiconus lacunae JC819 isolated from Gulf of Mannar region, Tamil Nadu.</title>
        <authorList>
            <person name="Pk S."/>
            <person name="Ch S."/>
            <person name="Ch V.R."/>
        </authorList>
    </citation>
    <scope>NUCLEOTIDE SEQUENCE [LARGE SCALE GENOMIC DNA]</scope>
    <source>
        <strain evidence="3 4">JC819</strain>
    </source>
</reference>
<name>A0ABT7PHX3_9BACT</name>
<proteinExistence type="inferred from homology"/>
<dbReference type="PANTHER" id="PTHR30327">
    <property type="entry name" value="UNCHARACTERIZED PROTEIN YQGE"/>
    <property type="match status" value="1"/>
</dbReference>
<protein>
    <submittedName>
        <fullName evidence="3">YqgE/AlgH family protein</fullName>
    </submittedName>
</protein>
<gene>
    <name evidence="3" type="ORF">QTN89_10640</name>
</gene>